<dbReference type="PROSITE" id="PS50895">
    <property type="entry name" value="SURF1"/>
    <property type="match status" value="1"/>
</dbReference>
<evidence type="ECO:0000313" key="8">
    <source>
        <dbReference type="EMBL" id="GLK76936.1"/>
    </source>
</evidence>
<dbReference type="PANTHER" id="PTHR23427:SF2">
    <property type="entry name" value="SURFEIT LOCUS PROTEIN 1"/>
    <property type="match status" value="1"/>
</dbReference>
<organism evidence="8 9">
    <name type="scientific">Methylopila jiangsuensis</name>
    <dbReference type="NCBI Taxonomy" id="586230"/>
    <lineage>
        <taxon>Bacteria</taxon>
        <taxon>Pseudomonadati</taxon>
        <taxon>Pseudomonadota</taxon>
        <taxon>Alphaproteobacteria</taxon>
        <taxon>Hyphomicrobiales</taxon>
        <taxon>Methylopilaceae</taxon>
        <taxon>Methylopila</taxon>
    </lineage>
</organism>
<dbReference type="GO" id="GO:0005886">
    <property type="term" value="C:plasma membrane"/>
    <property type="evidence" value="ECO:0007669"/>
    <property type="project" value="UniProtKB-SubCell"/>
</dbReference>
<evidence type="ECO:0000256" key="2">
    <source>
        <dbReference type="ARBA" id="ARBA00007165"/>
    </source>
</evidence>
<evidence type="ECO:0000313" key="9">
    <source>
        <dbReference type="Proteomes" id="UP001143364"/>
    </source>
</evidence>
<keyword evidence="4 6" id="KW-1133">Transmembrane helix</keyword>
<accession>A0A9W6JG29</accession>
<name>A0A9W6JG29_9HYPH</name>
<dbReference type="EMBL" id="BSFK01000010">
    <property type="protein sequence ID" value="GLK76936.1"/>
    <property type="molecule type" value="Genomic_DNA"/>
</dbReference>
<dbReference type="RefSeq" id="WP_309299076.1">
    <property type="nucleotide sequence ID" value="NZ_BSFK01000010.1"/>
</dbReference>
<comment type="caution">
    <text evidence="8">The sequence shown here is derived from an EMBL/GenBank/DDBJ whole genome shotgun (WGS) entry which is preliminary data.</text>
</comment>
<comment type="caution">
    <text evidence="6">Lacks conserved residue(s) required for the propagation of feature annotation.</text>
</comment>
<evidence type="ECO:0000256" key="7">
    <source>
        <dbReference type="SAM" id="MobiDB-lite"/>
    </source>
</evidence>
<evidence type="ECO:0000256" key="6">
    <source>
        <dbReference type="RuleBase" id="RU363076"/>
    </source>
</evidence>
<keyword evidence="3 6" id="KW-0812">Transmembrane</keyword>
<dbReference type="InterPro" id="IPR002994">
    <property type="entry name" value="Surf1/Shy1"/>
</dbReference>
<dbReference type="Pfam" id="PF02104">
    <property type="entry name" value="SURF1"/>
    <property type="match status" value="1"/>
</dbReference>
<comment type="subcellular location">
    <subcellularLocation>
        <location evidence="6">Cell membrane</location>
        <topology evidence="6">Multi-pass membrane protein</topology>
    </subcellularLocation>
    <subcellularLocation>
        <location evidence="1">Membrane</location>
    </subcellularLocation>
</comment>
<protein>
    <recommendedName>
        <fullName evidence="6">SURF1-like protein</fullName>
    </recommendedName>
</protein>
<dbReference type="CDD" id="cd06662">
    <property type="entry name" value="SURF1"/>
    <property type="match status" value="1"/>
</dbReference>
<keyword evidence="5 6" id="KW-0472">Membrane</keyword>
<keyword evidence="9" id="KW-1185">Reference proteome</keyword>
<feature type="region of interest" description="Disordered" evidence="7">
    <location>
        <begin position="126"/>
        <end position="158"/>
    </location>
</feature>
<evidence type="ECO:0000256" key="1">
    <source>
        <dbReference type="ARBA" id="ARBA00004370"/>
    </source>
</evidence>
<gene>
    <name evidence="8" type="ORF">GCM10008171_21900</name>
</gene>
<evidence type="ECO:0000256" key="5">
    <source>
        <dbReference type="ARBA" id="ARBA00023136"/>
    </source>
</evidence>
<evidence type="ECO:0000256" key="4">
    <source>
        <dbReference type="ARBA" id="ARBA00022989"/>
    </source>
</evidence>
<reference evidence="8" key="2">
    <citation type="submission" date="2023-01" db="EMBL/GenBank/DDBJ databases">
        <authorList>
            <person name="Sun Q."/>
            <person name="Evtushenko L."/>
        </authorList>
    </citation>
    <scope>NUCLEOTIDE SEQUENCE</scope>
    <source>
        <strain evidence="8">VKM B-2555</strain>
    </source>
</reference>
<dbReference type="PANTHER" id="PTHR23427">
    <property type="entry name" value="SURFEIT LOCUS PROTEIN"/>
    <property type="match status" value="1"/>
</dbReference>
<dbReference type="AlphaFoldDB" id="A0A9W6JG29"/>
<comment type="similarity">
    <text evidence="2 6">Belongs to the SURF1 family.</text>
</comment>
<sequence length="250" mass="26671">MALSVARRLAVVGAAALAAFALLVGLGCWQLQRLAWKTELVARIERRMAEPPRPAPGEAEWPTLDIDALAYAPVRVEGVFDHAREARVYVALGEPRGAIGGPGYFILTPLMQDDGSAILVNRGFAPEGRQDPATRPDGQTPGRVTVSGLLRGPEDRNAFTPADEPAKRLFFARDPGPIAAGLGLARAAPFTIDADATPNPGGLPQGGETRISFPNRHLEYALTWFGLAAALLGVFGVYAFGLLRDARRRA</sequence>
<dbReference type="PROSITE" id="PS51257">
    <property type="entry name" value="PROKAR_LIPOPROTEIN"/>
    <property type="match status" value="1"/>
</dbReference>
<dbReference type="Proteomes" id="UP001143364">
    <property type="component" value="Unassembled WGS sequence"/>
</dbReference>
<proteinExistence type="inferred from homology"/>
<feature type="transmembrane region" description="Helical" evidence="6">
    <location>
        <begin position="221"/>
        <end position="243"/>
    </location>
</feature>
<dbReference type="InterPro" id="IPR045214">
    <property type="entry name" value="Surf1/Surf4"/>
</dbReference>
<reference evidence="8" key="1">
    <citation type="journal article" date="2014" name="Int. J. Syst. Evol. Microbiol.">
        <title>Complete genome sequence of Corynebacterium casei LMG S-19264T (=DSM 44701T), isolated from a smear-ripened cheese.</title>
        <authorList>
            <consortium name="US DOE Joint Genome Institute (JGI-PGF)"/>
            <person name="Walter F."/>
            <person name="Albersmeier A."/>
            <person name="Kalinowski J."/>
            <person name="Ruckert C."/>
        </authorList>
    </citation>
    <scope>NUCLEOTIDE SEQUENCE</scope>
    <source>
        <strain evidence="8">VKM B-2555</strain>
    </source>
</reference>
<evidence type="ECO:0000256" key="3">
    <source>
        <dbReference type="ARBA" id="ARBA00022692"/>
    </source>
</evidence>
<keyword evidence="6" id="KW-1003">Cell membrane</keyword>